<evidence type="ECO:0000256" key="1">
    <source>
        <dbReference type="ARBA" id="ARBA00022553"/>
    </source>
</evidence>
<dbReference type="InterPro" id="IPR001789">
    <property type="entry name" value="Sig_transdc_resp-reg_receiver"/>
</dbReference>
<proteinExistence type="predicted"/>
<dbReference type="GO" id="GO:0000160">
    <property type="term" value="P:phosphorelay signal transduction system"/>
    <property type="evidence" value="ECO:0007669"/>
    <property type="project" value="InterPro"/>
</dbReference>
<name>A0A7V8SXQ0_9BACT</name>
<dbReference type="SMART" id="SM00448">
    <property type="entry name" value="REC"/>
    <property type="match status" value="1"/>
</dbReference>
<dbReference type="Pfam" id="PF14332">
    <property type="entry name" value="DUF4388"/>
    <property type="match status" value="1"/>
</dbReference>
<comment type="caution">
    <text evidence="4">The sequence shown here is derived from an EMBL/GenBank/DDBJ whole genome shotgun (WGS) entry which is preliminary data.</text>
</comment>
<organism evidence="4 5">
    <name type="scientific">Candidatus Acidiferrum panamense</name>
    <dbReference type="NCBI Taxonomy" id="2741543"/>
    <lineage>
        <taxon>Bacteria</taxon>
        <taxon>Pseudomonadati</taxon>
        <taxon>Acidobacteriota</taxon>
        <taxon>Terriglobia</taxon>
        <taxon>Candidatus Acidiferrales</taxon>
        <taxon>Candidatus Acidiferrum</taxon>
    </lineage>
</organism>
<keyword evidence="5" id="KW-1185">Reference proteome</keyword>
<gene>
    <name evidence="4" type="ORF">HRJ53_13065</name>
</gene>
<dbReference type="EMBL" id="JACDQQ010001266">
    <property type="protein sequence ID" value="MBA0085922.1"/>
    <property type="molecule type" value="Genomic_DNA"/>
</dbReference>
<protein>
    <submittedName>
        <fullName evidence="4">Response regulator</fullName>
    </submittedName>
</protein>
<feature type="modified residue" description="4-aspartylphosphate" evidence="2">
    <location>
        <position position="58"/>
    </location>
</feature>
<dbReference type="PANTHER" id="PTHR44591:SF3">
    <property type="entry name" value="RESPONSE REGULATORY DOMAIN-CONTAINING PROTEIN"/>
    <property type="match status" value="1"/>
</dbReference>
<dbReference type="CDD" id="cd00156">
    <property type="entry name" value="REC"/>
    <property type="match status" value="1"/>
</dbReference>
<dbReference type="PANTHER" id="PTHR44591">
    <property type="entry name" value="STRESS RESPONSE REGULATOR PROTEIN 1"/>
    <property type="match status" value="1"/>
</dbReference>
<accession>A0A7V8SXQ0</accession>
<evidence type="ECO:0000313" key="4">
    <source>
        <dbReference type="EMBL" id="MBA0085922.1"/>
    </source>
</evidence>
<evidence type="ECO:0000256" key="2">
    <source>
        <dbReference type="PROSITE-ProRule" id="PRU00169"/>
    </source>
</evidence>
<feature type="domain" description="Response regulatory" evidence="3">
    <location>
        <begin position="10"/>
        <end position="125"/>
    </location>
</feature>
<dbReference type="Pfam" id="PF00072">
    <property type="entry name" value="Response_reg"/>
    <property type="match status" value="1"/>
</dbReference>
<dbReference type="Gene3D" id="3.40.50.2300">
    <property type="match status" value="1"/>
</dbReference>
<dbReference type="InterPro" id="IPR025497">
    <property type="entry name" value="PatA-like_N"/>
</dbReference>
<dbReference type="InterPro" id="IPR050595">
    <property type="entry name" value="Bact_response_regulator"/>
</dbReference>
<dbReference type="PROSITE" id="PS50110">
    <property type="entry name" value="RESPONSE_REGULATORY"/>
    <property type="match status" value="1"/>
</dbReference>
<dbReference type="InterPro" id="IPR011006">
    <property type="entry name" value="CheY-like_superfamily"/>
</dbReference>
<reference evidence="4" key="1">
    <citation type="submission" date="2020-06" db="EMBL/GenBank/DDBJ databases">
        <title>Legume-microbial interactions unlock mineral nutrients during tropical forest succession.</title>
        <authorList>
            <person name="Epihov D.Z."/>
        </authorList>
    </citation>
    <scope>NUCLEOTIDE SEQUENCE [LARGE SCALE GENOMIC DNA]</scope>
    <source>
        <strain evidence="4">Pan2503</strain>
    </source>
</reference>
<evidence type="ECO:0000313" key="5">
    <source>
        <dbReference type="Proteomes" id="UP000567293"/>
    </source>
</evidence>
<dbReference type="AlphaFoldDB" id="A0A7V8SXQ0"/>
<dbReference type="Proteomes" id="UP000567293">
    <property type="component" value="Unassembled WGS sequence"/>
</dbReference>
<sequence>MTTSSAKSVRLLLAEDNPLVRDLIVKGLDPFCVVEVCKDGADALLKVVDSPPDVILCDYKMPVLDGRQLFEKLRARDTTRHIPFLFMASRPDIEERLRPLVDGVEDFITKPFLVKDLVRIAKKVIDRLHLEKLQKSASRPGVIQGRLEEMSMIDLMQSLEMGQKSCRLTVRNNGVQGELYFAGGQCRDAKVGKVEGDDAVYKVVLWTAGEFEIDFNSAKASNRTTTTKNTTGLLMEAMRLMDEANRDRDPVATP</sequence>
<dbReference type="SUPFAM" id="SSF52172">
    <property type="entry name" value="CheY-like"/>
    <property type="match status" value="1"/>
</dbReference>
<evidence type="ECO:0000259" key="3">
    <source>
        <dbReference type="PROSITE" id="PS50110"/>
    </source>
</evidence>
<keyword evidence="1 2" id="KW-0597">Phosphoprotein</keyword>